<dbReference type="Pfam" id="PF13578">
    <property type="entry name" value="Methyltransf_24"/>
    <property type="match status" value="1"/>
</dbReference>
<name>A0A382EJH4_9ZZZZ</name>
<evidence type="ECO:0008006" key="2">
    <source>
        <dbReference type="Google" id="ProtNLM"/>
    </source>
</evidence>
<gene>
    <name evidence="1" type="ORF">METZ01_LOCUS203469</name>
</gene>
<organism evidence="1">
    <name type="scientific">marine metagenome</name>
    <dbReference type="NCBI Taxonomy" id="408172"/>
    <lineage>
        <taxon>unclassified sequences</taxon>
        <taxon>metagenomes</taxon>
        <taxon>ecological metagenomes</taxon>
    </lineage>
</organism>
<feature type="non-terminal residue" evidence="1">
    <location>
        <position position="154"/>
    </location>
</feature>
<dbReference type="Gene3D" id="3.40.50.150">
    <property type="entry name" value="Vaccinia Virus protein VP39"/>
    <property type="match status" value="1"/>
</dbReference>
<sequence>MKRDFVELLWLFNSPRETRDIIRLDLHEAGLLYKYASQQWKTMPKTREGNIILEIGRYWAGSLMLLAMATHDSKVKIISVDAVEGCHDPDVDDWLNDYEEKERIDIRTENSHAMENVPLSMLFVDGDHSYEGVKKDFIHHWNYLNGPCLAHDYT</sequence>
<protein>
    <recommendedName>
        <fullName evidence="2">Class I SAM-dependent methyltransferase</fullName>
    </recommendedName>
</protein>
<dbReference type="AlphaFoldDB" id="A0A382EJH4"/>
<proteinExistence type="predicted"/>
<dbReference type="InterPro" id="IPR029063">
    <property type="entry name" value="SAM-dependent_MTases_sf"/>
</dbReference>
<dbReference type="EMBL" id="UINC01044748">
    <property type="protein sequence ID" value="SVB50615.1"/>
    <property type="molecule type" value="Genomic_DNA"/>
</dbReference>
<accession>A0A382EJH4</accession>
<evidence type="ECO:0000313" key="1">
    <source>
        <dbReference type="EMBL" id="SVB50615.1"/>
    </source>
</evidence>
<dbReference type="SUPFAM" id="SSF53335">
    <property type="entry name" value="S-adenosyl-L-methionine-dependent methyltransferases"/>
    <property type="match status" value="1"/>
</dbReference>
<reference evidence="1" key="1">
    <citation type="submission" date="2018-05" db="EMBL/GenBank/DDBJ databases">
        <authorList>
            <person name="Lanie J.A."/>
            <person name="Ng W.-L."/>
            <person name="Kazmierczak K.M."/>
            <person name="Andrzejewski T.M."/>
            <person name="Davidsen T.M."/>
            <person name="Wayne K.J."/>
            <person name="Tettelin H."/>
            <person name="Glass J.I."/>
            <person name="Rusch D."/>
            <person name="Podicherti R."/>
            <person name="Tsui H.-C.T."/>
            <person name="Winkler M.E."/>
        </authorList>
    </citation>
    <scope>NUCLEOTIDE SEQUENCE</scope>
</reference>